<evidence type="ECO:0000259" key="9">
    <source>
        <dbReference type="PROSITE" id="PS51294"/>
    </source>
</evidence>
<comment type="subcellular location">
    <subcellularLocation>
        <location evidence="1">Nucleus</location>
    </subcellularLocation>
</comment>
<feature type="domain" description="Myb-like" evidence="7">
    <location>
        <begin position="86"/>
        <end position="138"/>
    </location>
</feature>
<dbReference type="GO" id="GO:0005634">
    <property type="term" value="C:nucleus"/>
    <property type="evidence" value="ECO:0007669"/>
    <property type="project" value="UniProtKB-SubCell"/>
</dbReference>
<dbReference type="NCBIfam" id="TIGR01557">
    <property type="entry name" value="myb_SHAQKYF"/>
    <property type="match status" value="1"/>
</dbReference>
<dbReference type="GO" id="GO:0000976">
    <property type="term" value="F:transcription cis-regulatory region binding"/>
    <property type="evidence" value="ECO:0007669"/>
    <property type="project" value="UniProtKB-ARBA"/>
</dbReference>
<dbReference type="FunFam" id="1.10.10.60:FF:000009">
    <property type="entry name" value="transcription factor MYB1R1"/>
    <property type="match status" value="1"/>
</dbReference>
<feature type="domain" description="SANT" evidence="8">
    <location>
        <begin position="89"/>
        <end position="142"/>
    </location>
</feature>
<gene>
    <name evidence="10" type="ORF">K7X08_031689</name>
</gene>
<keyword evidence="2" id="KW-0805">Transcription regulation</keyword>
<evidence type="ECO:0000313" key="11">
    <source>
        <dbReference type="Proteomes" id="UP001152561"/>
    </source>
</evidence>
<dbReference type="PANTHER" id="PTHR44191:SF84">
    <property type="entry name" value="F25A4.19 PROTEIN"/>
    <property type="match status" value="1"/>
</dbReference>
<dbReference type="EMBL" id="JAJAGQ010000005">
    <property type="protein sequence ID" value="KAJ8563237.1"/>
    <property type="molecule type" value="Genomic_DNA"/>
</dbReference>
<dbReference type="OrthoDB" id="118550at2759"/>
<evidence type="ECO:0000256" key="5">
    <source>
        <dbReference type="ARBA" id="ARBA00023242"/>
    </source>
</evidence>
<dbReference type="PANTHER" id="PTHR44191">
    <property type="entry name" value="TRANSCRIPTION FACTOR KUA1"/>
    <property type="match status" value="1"/>
</dbReference>
<comment type="caution">
    <text evidence="10">The sequence shown here is derived from an EMBL/GenBank/DDBJ whole genome shotgun (WGS) entry which is preliminary data.</text>
</comment>
<evidence type="ECO:0000256" key="6">
    <source>
        <dbReference type="SAM" id="MobiDB-lite"/>
    </source>
</evidence>
<feature type="region of interest" description="Disordered" evidence="6">
    <location>
        <begin position="73"/>
        <end position="92"/>
    </location>
</feature>
<feature type="region of interest" description="Disordered" evidence="6">
    <location>
        <begin position="43"/>
        <end position="62"/>
    </location>
</feature>
<dbReference type="Proteomes" id="UP001152561">
    <property type="component" value="Unassembled WGS sequence"/>
</dbReference>
<dbReference type="InterPro" id="IPR001005">
    <property type="entry name" value="SANT/Myb"/>
</dbReference>
<evidence type="ECO:0000256" key="2">
    <source>
        <dbReference type="ARBA" id="ARBA00023015"/>
    </source>
</evidence>
<dbReference type="Pfam" id="PF00249">
    <property type="entry name" value="Myb_DNA-binding"/>
    <property type="match status" value="1"/>
</dbReference>
<dbReference type="PROSITE" id="PS51293">
    <property type="entry name" value="SANT"/>
    <property type="match status" value="1"/>
</dbReference>
<protein>
    <recommendedName>
        <fullName evidence="12">Transcription factor MYB1R1</fullName>
    </recommendedName>
</protein>
<dbReference type="InterPro" id="IPR052245">
    <property type="entry name" value="Plant_Stress_Dev_TF"/>
</dbReference>
<keyword evidence="5" id="KW-0539">Nucleus</keyword>
<evidence type="ECO:0000256" key="1">
    <source>
        <dbReference type="ARBA" id="ARBA00004123"/>
    </source>
</evidence>
<dbReference type="GO" id="GO:0009739">
    <property type="term" value="P:response to gibberellin"/>
    <property type="evidence" value="ECO:0007669"/>
    <property type="project" value="TreeGrafter"/>
</dbReference>
<feature type="domain" description="HTH myb-type" evidence="9">
    <location>
        <begin position="86"/>
        <end position="142"/>
    </location>
</feature>
<dbReference type="SMART" id="SM00717">
    <property type="entry name" value="SANT"/>
    <property type="match status" value="1"/>
</dbReference>
<dbReference type="AlphaFoldDB" id="A0A9Q1RLX3"/>
<dbReference type="GO" id="GO:0010597">
    <property type="term" value="P:green leaf volatile biosynthetic process"/>
    <property type="evidence" value="ECO:0007669"/>
    <property type="project" value="UniProtKB-ARBA"/>
</dbReference>
<keyword evidence="11" id="KW-1185">Reference proteome</keyword>
<dbReference type="InterPro" id="IPR017930">
    <property type="entry name" value="Myb_dom"/>
</dbReference>
<dbReference type="CDD" id="cd00167">
    <property type="entry name" value="SANT"/>
    <property type="match status" value="1"/>
</dbReference>
<dbReference type="Gene3D" id="1.10.10.60">
    <property type="entry name" value="Homeodomain-like"/>
    <property type="match status" value="1"/>
</dbReference>
<dbReference type="PROSITE" id="PS51294">
    <property type="entry name" value="HTH_MYB"/>
    <property type="match status" value="1"/>
</dbReference>
<accession>A0A9Q1RLX3</accession>
<dbReference type="GO" id="GO:0009723">
    <property type="term" value="P:response to ethylene"/>
    <property type="evidence" value="ECO:0007669"/>
    <property type="project" value="TreeGrafter"/>
</dbReference>
<evidence type="ECO:0000256" key="4">
    <source>
        <dbReference type="ARBA" id="ARBA00023163"/>
    </source>
</evidence>
<evidence type="ECO:0000313" key="10">
    <source>
        <dbReference type="EMBL" id="KAJ8563237.1"/>
    </source>
</evidence>
<evidence type="ECO:0000256" key="3">
    <source>
        <dbReference type="ARBA" id="ARBA00023125"/>
    </source>
</evidence>
<dbReference type="PROSITE" id="PS50090">
    <property type="entry name" value="MYB_LIKE"/>
    <property type="match status" value="1"/>
</dbReference>
<keyword evidence="3" id="KW-0238">DNA-binding</keyword>
<name>A0A9Q1RLX3_9SOLA</name>
<dbReference type="SUPFAM" id="SSF46689">
    <property type="entry name" value="Homeodomain-like"/>
    <property type="match status" value="1"/>
</dbReference>
<evidence type="ECO:0000259" key="8">
    <source>
        <dbReference type="PROSITE" id="PS51293"/>
    </source>
</evidence>
<keyword evidence="4" id="KW-0804">Transcription</keyword>
<evidence type="ECO:0008006" key="12">
    <source>
        <dbReference type="Google" id="ProtNLM"/>
    </source>
</evidence>
<sequence>MSSACSDKSSSTEVAGGGFGGEIMLFGVRVKVDPMRKSVSLNNLSQYEQPNTNNNSGGDVNESSKVVDERYASADDAVQHQSNSGRERKRGVPWTEEEHKLFLLGLQKVGKGDWRGISRNFVKTRTPTQVASHAQKYFLRRSNLNRRRRRSSLFDITTDSVSVMPIEEGENNQEISVVAPATLPTAETTKTNAFPVAPAVGPIMLPVQMDKSRESPTLFQRDQGNSSMLVRPLPMFSMPDPSTVIDLNANQNSTIEPSSLSLRLSLSLDQGQASSSRHRALKAMSSFSNGESIIRVA</sequence>
<dbReference type="InterPro" id="IPR009057">
    <property type="entry name" value="Homeodomain-like_sf"/>
</dbReference>
<reference evidence="11" key="1">
    <citation type="journal article" date="2023" name="Proc. Natl. Acad. Sci. U.S.A.">
        <title>Genomic and structural basis for evolution of tropane alkaloid biosynthesis.</title>
        <authorList>
            <person name="Wanga Y.-J."/>
            <person name="Taina T."/>
            <person name="Yua J.-Y."/>
            <person name="Lia J."/>
            <person name="Xua B."/>
            <person name="Chenc J."/>
            <person name="D'Auriad J.C."/>
            <person name="Huanga J.-P."/>
            <person name="Huanga S.-X."/>
        </authorList>
    </citation>
    <scope>NUCLEOTIDE SEQUENCE [LARGE SCALE GENOMIC DNA]</scope>
    <source>
        <strain evidence="11">cv. KIB-2019</strain>
    </source>
</reference>
<dbReference type="InterPro" id="IPR017884">
    <property type="entry name" value="SANT_dom"/>
</dbReference>
<organism evidence="10 11">
    <name type="scientific">Anisodus acutangulus</name>
    <dbReference type="NCBI Taxonomy" id="402998"/>
    <lineage>
        <taxon>Eukaryota</taxon>
        <taxon>Viridiplantae</taxon>
        <taxon>Streptophyta</taxon>
        <taxon>Embryophyta</taxon>
        <taxon>Tracheophyta</taxon>
        <taxon>Spermatophyta</taxon>
        <taxon>Magnoliopsida</taxon>
        <taxon>eudicotyledons</taxon>
        <taxon>Gunneridae</taxon>
        <taxon>Pentapetalae</taxon>
        <taxon>asterids</taxon>
        <taxon>lamiids</taxon>
        <taxon>Solanales</taxon>
        <taxon>Solanaceae</taxon>
        <taxon>Solanoideae</taxon>
        <taxon>Hyoscyameae</taxon>
        <taxon>Anisodus</taxon>
    </lineage>
</organism>
<evidence type="ECO:0000259" key="7">
    <source>
        <dbReference type="PROSITE" id="PS50090"/>
    </source>
</evidence>
<dbReference type="InterPro" id="IPR006447">
    <property type="entry name" value="Myb_dom_plants"/>
</dbReference>
<proteinExistence type="predicted"/>
<dbReference type="GO" id="GO:0006355">
    <property type="term" value="P:regulation of DNA-templated transcription"/>
    <property type="evidence" value="ECO:0007669"/>
    <property type="project" value="UniProtKB-ARBA"/>
</dbReference>